<evidence type="ECO:0000313" key="3">
    <source>
        <dbReference type="Proteomes" id="UP000078582"/>
    </source>
</evidence>
<sequence>MKKKTILELAAPAVVASSALAASLRLFDYAFKRVDYIPETSADKQKYATAYYHYVDWYKQIPKEKWVLHPDDLENRLVANFIPAPKPSKQTVIISHGYKGDGETMANYAQLFYNLGYNVLLPDDRSHGESAGDYINFGWLDRLDYLEWLNKIIVKLGTDSVIVLYGASMGGATVEMMSGEKLPPQVKALIADSGYSSIEAELSYLLRKQFHLPKYPFVPLVSMINKRRLGYYLSDVESTSQLSKNHLPILFIHGDKDVYVPHSMAFRNYDATQGPRELWIVKGASHVESFWLDPVRYQNHVAHFLTKYLVTN</sequence>
<evidence type="ECO:0000259" key="1">
    <source>
        <dbReference type="Pfam" id="PF12146"/>
    </source>
</evidence>
<dbReference type="InterPro" id="IPR022742">
    <property type="entry name" value="Hydrolase_4"/>
</dbReference>
<dbReference type="EMBL" id="CP014873">
    <property type="protein sequence ID" value="ANK62013.1"/>
    <property type="molecule type" value="Genomic_DNA"/>
</dbReference>
<proteinExistence type="predicted"/>
<keyword evidence="2" id="KW-0378">Hydrolase</keyword>
<name>A0A192H155_9LACO</name>
<dbReference type="Proteomes" id="UP000078582">
    <property type="component" value="Chromosome"/>
</dbReference>
<dbReference type="Pfam" id="PF12146">
    <property type="entry name" value="Hydrolase_4"/>
    <property type="match status" value="1"/>
</dbReference>
<evidence type="ECO:0000313" key="2">
    <source>
        <dbReference type="EMBL" id="ANK62013.1"/>
    </source>
</evidence>
<dbReference type="STRING" id="375175.AYR53_04065"/>
<dbReference type="InterPro" id="IPR029058">
    <property type="entry name" value="AB_hydrolase_fold"/>
</dbReference>
<organism evidence="2 3">
    <name type="scientific">Loigolactobacillus backii</name>
    <dbReference type="NCBI Taxonomy" id="375175"/>
    <lineage>
        <taxon>Bacteria</taxon>
        <taxon>Bacillati</taxon>
        <taxon>Bacillota</taxon>
        <taxon>Bacilli</taxon>
        <taxon>Lactobacillales</taxon>
        <taxon>Lactobacillaceae</taxon>
        <taxon>Loigolactobacillus</taxon>
    </lineage>
</organism>
<dbReference type="Gene3D" id="3.40.50.1820">
    <property type="entry name" value="alpha/beta hydrolase"/>
    <property type="match status" value="1"/>
</dbReference>
<keyword evidence="3" id="KW-1185">Reference proteome</keyword>
<dbReference type="PANTHER" id="PTHR43358">
    <property type="entry name" value="ALPHA/BETA-HYDROLASE"/>
    <property type="match status" value="1"/>
</dbReference>
<dbReference type="InterPro" id="IPR052920">
    <property type="entry name" value="DNA-binding_regulatory"/>
</dbReference>
<dbReference type="GeneID" id="42981415"/>
<gene>
    <name evidence="2" type="ORF">AYR53_04065</name>
</gene>
<dbReference type="RefSeq" id="WP_068279126.1">
    <property type="nucleotide sequence ID" value="NZ_CP014873.1"/>
</dbReference>
<reference evidence="2 3" key="1">
    <citation type="submission" date="2016-03" db="EMBL/GenBank/DDBJ databases">
        <title>Pediococcus and Lactobacillus from brewery environment - whole genome sequencing and assembly.</title>
        <authorList>
            <person name="Behr J."/>
            <person name="Geissler A.J."/>
            <person name="Vogel R.F."/>
        </authorList>
    </citation>
    <scope>NUCLEOTIDE SEQUENCE [LARGE SCALE GENOMIC DNA]</scope>
    <source>
        <strain evidence="2 3">TMW 1.1989</strain>
    </source>
</reference>
<dbReference type="PANTHER" id="PTHR43358:SF4">
    <property type="entry name" value="ALPHA_BETA HYDROLASE FOLD-1 DOMAIN-CONTAINING PROTEIN"/>
    <property type="match status" value="1"/>
</dbReference>
<dbReference type="SUPFAM" id="SSF53474">
    <property type="entry name" value="alpha/beta-Hydrolases"/>
    <property type="match status" value="1"/>
</dbReference>
<dbReference type="GO" id="GO:0016787">
    <property type="term" value="F:hydrolase activity"/>
    <property type="evidence" value="ECO:0007669"/>
    <property type="project" value="UniProtKB-KW"/>
</dbReference>
<feature type="domain" description="Serine aminopeptidase S33" evidence="1">
    <location>
        <begin position="87"/>
        <end position="201"/>
    </location>
</feature>
<dbReference type="OrthoDB" id="9776685at2"/>
<protein>
    <submittedName>
        <fullName evidence="2">Hydrolase</fullName>
    </submittedName>
</protein>
<dbReference type="AlphaFoldDB" id="A0A192H155"/>
<accession>A0A192H155</accession>